<accession>A0A1I2SNG2</accession>
<dbReference type="OrthoDB" id="2660621at2"/>
<keyword evidence="4" id="KW-1185">Reference proteome</keyword>
<dbReference type="EMBL" id="FOOK01000045">
    <property type="protein sequence ID" value="SFG54395.1"/>
    <property type="molecule type" value="Genomic_DNA"/>
</dbReference>
<keyword evidence="2" id="KW-1133">Transmembrane helix</keyword>
<evidence type="ECO:0000256" key="2">
    <source>
        <dbReference type="SAM" id="Phobius"/>
    </source>
</evidence>
<feature type="transmembrane region" description="Helical" evidence="2">
    <location>
        <begin position="7"/>
        <end position="25"/>
    </location>
</feature>
<evidence type="ECO:0000313" key="4">
    <source>
        <dbReference type="Proteomes" id="UP000198661"/>
    </source>
</evidence>
<dbReference type="AlphaFoldDB" id="A0A1I2SNG2"/>
<protein>
    <submittedName>
        <fullName evidence="3">Uncharacterized protein</fullName>
    </submittedName>
</protein>
<feature type="transmembrane region" description="Helical" evidence="2">
    <location>
        <begin position="31"/>
        <end position="46"/>
    </location>
</feature>
<keyword evidence="2" id="KW-0812">Transmembrane</keyword>
<organism evidence="3 4">
    <name type="scientific">Planifilum fulgidum</name>
    <dbReference type="NCBI Taxonomy" id="201973"/>
    <lineage>
        <taxon>Bacteria</taxon>
        <taxon>Bacillati</taxon>
        <taxon>Bacillota</taxon>
        <taxon>Bacilli</taxon>
        <taxon>Bacillales</taxon>
        <taxon>Thermoactinomycetaceae</taxon>
        <taxon>Planifilum</taxon>
    </lineage>
</organism>
<keyword evidence="2" id="KW-0472">Membrane</keyword>
<feature type="compositionally biased region" description="Basic and acidic residues" evidence="1">
    <location>
        <begin position="76"/>
        <end position="90"/>
    </location>
</feature>
<name>A0A1I2SNG2_9BACL</name>
<dbReference type="RefSeq" id="WP_092041503.1">
    <property type="nucleotide sequence ID" value="NZ_FOOK01000045.1"/>
</dbReference>
<gene>
    <name evidence="3" type="ORF">SAMN04488025_14510</name>
</gene>
<reference evidence="3 4" key="1">
    <citation type="submission" date="2016-10" db="EMBL/GenBank/DDBJ databases">
        <authorList>
            <person name="de Groot N.N."/>
        </authorList>
    </citation>
    <scope>NUCLEOTIDE SEQUENCE [LARGE SCALE GENOMIC DNA]</scope>
    <source>
        <strain evidence="3 4">DSM 44945</strain>
    </source>
</reference>
<evidence type="ECO:0000256" key="1">
    <source>
        <dbReference type="SAM" id="MobiDB-lite"/>
    </source>
</evidence>
<dbReference type="Proteomes" id="UP000198661">
    <property type="component" value="Unassembled WGS sequence"/>
</dbReference>
<sequence>MYGRKWKIWRYTVYALIGVGVLHVFGQKPGAILFPLLLVGIIYFLYKHPPRWLMRFTHPTRPYPSGKPLPRSGKRSAKERPRLRVIEGKKAKNPRGKTTNTSTR</sequence>
<proteinExistence type="predicted"/>
<feature type="region of interest" description="Disordered" evidence="1">
    <location>
        <begin position="60"/>
        <end position="104"/>
    </location>
</feature>
<dbReference type="STRING" id="201973.SAMN04488025_14510"/>
<evidence type="ECO:0000313" key="3">
    <source>
        <dbReference type="EMBL" id="SFG54395.1"/>
    </source>
</evidence>